<proteinExistence type="predicted"/>
<organism evidence="3 4">
    <name type="scientific">Cerrena zonata</name>
    <dbReference type="NCBI Taxonomy" id="2478898"/>
    <lineage>
        <taxon>Eukaryota</taxon>
        <taxon>Fungi</taxon>
        <taxon>Dikarya</taxon>
        <taxon>Basidiomycota</taxon>
        <taxon>Agaricomycotina</taxon>
        <taxon>Agaricomycetes</taxon>
        <taxon>Polyporales</taxon>
        <taxon>Cerrenaceae</taxon>
        <taxon>Cerrena</taxon>
    </lineage>
</organism>
<reference evidence="3 4" key="1">
    <citation type="submission" date="2022-09" db="EMBL/GenBank/DDBJ databases">
        <authorList>
            <person name="Palmer J.M."/>
        </authorList>
    </citation>
    <scope>NUCLEOTIDE SEQUENCE [LARGE SCALE GENOMIC DNA]</scope>
    <source>
        <strain evidence="3 4">DSM 7382</strain>
    </source>
</reference>
<feature type="compositionally biased region" description="Polar residues" evidence="1">
    <location>
        <begin position="372"/>
        <end position="395"/>
    </location>
</feature>
<dbReference type="PANTHER" id="PTHR38248:SF2">
    <property type="entry name" value="FUNK1 11"/>
    <property type="match status" value="1"/>
</dbReference>
<keyword evidence="4" id="KW-1185">Reference proteome</keyword>
<feature type="region of interest" description="Disordered" evidence="1">
    <location>
        <begin position="344"/>
        <end position="403"/>
    </location>
</feature>
<evidence type="ECO:0000259" key="2">
    <source>
        <dbReference type="Pfam" id="PF17667"/>
    </source>
</evidence>
<feature type="compositionally biased region" description="Polar residues" evidence="1">
    <location>
        <begin position="884"/>
        <end position="895"/>
    </location>
</feature>
<feature type="region of interest" description="Disordered" evidence="1">
    <location>
        <begin position="803"/>
        <end position="924"/>
    </location>
</feature>
<feature type="compositionally biased region" description="Basic residues" evidence="1">
    <location>
        <begin position="913"/>
        <end position="924"/>
    </location>
</feature>
<dbReference type="InterPro" id="IPR040976">
    <property type="entry name" value="Pkinase_fungal"/>
</dbReference>
<feature type="domain" description="Fungal-type protein kinase" evidence="2">
    <location>
        <begin position="129"/>
        <end position="542"/>
    </location>
</feature>
<name>A0AAW0G0U3_9APHY</name>
<gene>
    <name evidence="3" type="ORF">QCA50_010813</name>
</gene>
<protein>
    <recommendedName>
        <fullName evidence="2">Fungal-type protein kinase domain-containing protein</fullName>
    </recommendedName>
</protein>
<evidence type="ECO:0000256" key="1">
    <source>
        <dbReference type="SAM" id="MobiDB-lite"/>
    </source>
</evidence>
<evidence type="ECO:0000313" key="4">
    <source>
        <dbReference type="Proteomes" id="UP001385951"/>
    </source>
</evidence>
<dbReference type="Proteomes" id="UP001385951">
    <property type="component" value="Unassembled WGS sequence"/>
</dbReference>
<accession>A0AAW0G0U3</accession>
<feature type="region of interest" description="Disordered" evidence="1">
    <location>
        <begin position="702"/>
        <end position="747"/>
    </location>
</feature>
<feature type="compositionally biased region" description="Polar residues" evidence="1">
    <location>
        <begin position="827"/>
        <end position="846"/>
    </location>
</feature>
<comment type="caution">
    <text evidence="3">The sequence shown here is derived from an EMBL/GenBank/DDBJ whole genome shotgun (WGS) entry which is preliminary data.</text>
</comment>
<dbReference type="PANTHER" id="PTHR38248">
    <property type="entry name" value="FUNK1 6"/>
    <property type="match status" value="1"/>
</dbReference>
<evidence type="ECO:0000313" key="3">
    <source>
        <dbReference type="EMBL" id="KAK7686002.1"/>
    </source>
</evidence>
<dbReference type="SUPFAM" id="SSF56112">
    <property type="entry name" value="Protein kinase-like (PK-like)"/>
    <property type="match status" value="1"/>
</dbReference>
<dbReference type="Pfam" id="PF17667">
    <property type="entry name" value="Pkinase_fungal"/>
    <property type="match status" value="1"/>
</dbReference>
<dbReference type="AlphaFoldDB" id="A0AAW0G0U3"/>
<dbReference type="EMBL" id="JASBNA010000018">
    <property type="protein sequence ID" value="KAK7686002.1"/>
    <property type="molecule type" value="Genomic_DNA"/>
</dbReference>
<dbReference type="InterPro" id="IPR011009">
    <property type="entry name" value="Kinase-like_dom_sf"/>
</dbReference>
<sequence>MRHSLVGFYPVQQFLDDFLPLPDHITCSSTPSIDFSSVPITKQEKEAYDPLVDAINNSDVFSGFTMRNTCSAKEEGSKYSPDLGAYRAGTGVREIPFEVKKLGGDICNSEMPKPKRLERNTQWASENRGQIFTYLAHQMFIHPRLFVFMVFIYGDRVRILHVDRSGGTITASFGLKDTNYLAQFLYRYSQLTDAQRGWDTTVAHASAADGELLTRAVKEFKARVAPRNVEHLNPTLDERFLPYKIHMSGKTVYGVDVEFDLIVRRPFTEPRSLRGRCTRGYAAYHVQEERLVFLKDSWRRDDGRTISEMDMYAYLSAGDPEDQVPNLPDILAMGDVVVDDKPQTTRTQNLTYPPPKDPATASTEDPTHNDPDSSSTKNTTSDPPSTKNPTTGSSSTKDRESWRPHWMVPCNALEKLVHNRIVQEMALPLESASDSKEAVQAIHDAAVCIKGAYKKKAFHRDVSGKNVMIRDFTNPATSKYPGVRSVGILNDWDHAIIFGPRTKAHEYRTGTWAFMSIKLLKYPGIPHEVHDDLESCLWVLIHLALHRFKQKGPADFDLDFFTEMKHKFFRGRPHLPVGGNEKVWVLQRRSLTMIKFISPAVIAVLSRLLSEWGRYAPLIHAPGVDGLGPADQRLYDRLHARLENPDTTISKIRNALLGPGWICNDMEKVDKYPPRSENEKRKIEADHDSAYLESVLIPHWEPDRNFPEPEGAATSAGPGSVAPHATHPPPCSPPLLTAHTSPYTSGMSNSMKRLLDIDETDNAEDSASKRIKWNRGYPTSNADTDHSFSPDIGLEVEDLARDDHATGEVSSSQDDYLEGLYEDPQSAGPSSTYGTPPQSSPASSFKSLDPLDISEPDSPTSRSQPEDAALEEPYIDPLGAAAASSMTSVGESSTRVDLWKTIRRPPMRTYAKKDRKGKGKIRRD</sequence>